<dbReference type="PANTHER" id="PTHR43537">
    <property type="entry name" value="TRANSCRIPTIONAL REGULATOR, GNTR FAMILY"/>
    <property type="match status" value="1"/>
</dbReference>
<gene>
    <name evidence="5" type="ORF">OH136_11155</name>
</gene>
<dbReference type="InterPro" id="IPR008920">
    <property type="entry name" value="TF_FadR/GntR_C"/>
</dbReference>
<proteinExistence type="predicted"/>
<evidence type="ECO:0000313" key="6">
    <source>
        <dbReference type="Proteomes" id="UP001208041"/>
    </source>
</evidence>
<dbReference type="InterPro" id="IPR000524">
    <property type="entry name" value="Tscrpt_reg_HTH_GntR"/>
</dbReference>
<dbReference type="EMBL" id="JAOYFC010000002">
    <property type="protein sequence ID" value="MCV6825112.1"/>
    <property type="molecule type" value="Genomic_DNA"/>
</dbReference>
<keyword evidence="3" id="KW-0804">Transcription</keyword>
<protein>
    <submittedName>
        <fullName evidence="5">GntR family transcriptional regulator</fullName>
    </submittedName>
</protein>
<evidence type="ECO:0000256" key="1">
    <source>
        <dbReference type="ARBA" id="ARBA00023015"/>
    </source>
</evidence>
<dbReference type="PANTHER" id="PTHR43537:SF24">
    <property type="entry name" value="GLUCONATE OPERON TRANSCRIPTIONAL REPRESSOR"/>
    <property type="match status" value="1"/>
</dbReference>
<dbReference type="GO" id="GO:0003677">
    <property type="term" value="F:DNA binding"/>
    <property type="evidence" value="ECO:0007669"/>
    <property type="project" value="UniProtKB-KW"/>
</dbReference>
<keyword evidence="2" id="KW-0238">DNA-binding</keyword>
<keyword evidence="6" id="KW-1185">Reference proteome</keyword>
<evidence type="ECO:0000313" key="5">
    <source>
        <dbReference type="EMBL" id="MCV6825112.1"/>
    </source>
</evidence>
<dbReference type="SUPFAM" id="SSF48008">
    <property type="entry name" value="GntR ligand-binding domain-like"/>
    <property type="match status" value="1"/>
</dbReference>
<reference evidence="5" key="1">
    <citation type="submission" date="2022-10" db="EMBL/GenBank/DDBJ databases">
        <authorList>
            <person name="Yue Y."/>
        </authorList>
    </citation>
    <scope>NUCLEOTIDE SEQUENCE</scope>
    <source>
        <strain evidence="5">Z654</strain>
    </source>
</reference>
<dbReference type="InterPro" id="IPR011711">
    <property type="entry name" value="GntR_C"/>
</dbReference>
<sequence>MKTGTPKKLLSETAYQSILDALFSKQLPFGSRMSQKDLERITGTAVGPIRDALKVLEADGIVKVHPRSGIEVVTPSAELVRSTFQFRTIIERAAVKQFSQHARSQDILDLKNIHLEEINRLKGCDPSSDQTLLVDKIEDQFHTGIVNSLQNELIDISFRRLHLMVRVIKTTSFLSPSTVITSLEEHLKVLDACEMRDSDLAENLIGEHLMNALSRNLGLK</sequence>
<dbReference type="InterPro" id="IPR036390">
    <property type="entry name" value="WH_DNA-bd_sf"/>
</dbReference>
<evidence type="ECO:0000256" key="2">
    <source>
        <dbReference type="ARBA" id="ARBA00023125"/>
    </source>
</evidence>
<dbReference type="GO" id="GO:0003700">
    <property type="term" value="F:DNA-binding transcription factor activity"/>
    <property type="evidence" value="ECO:0007669"/>
    <property type="project" value="InterPro"/>
</dbReference>
<dbReference type="AlphaFoldDB" id="A0AAE3IZC1"/>
<feature type="domain" description="HTH gntR-type" evidence="4">
    <location>
        <begin position="8"/>
        <end position="75"/>
    </location>
</feature>
<dbReference type="PROSITE" id="PS50949">
    <property type="entry name" value="HTH_GNTR"/>
    <property type="match status" value="1"/>
</dbReference>
<dbReference type="Gene3D" id="1.10.10.10">
    <property type="entry name" value="Winged helix-like DNA-binding domain superfamily/Winged helix DNA-binding domain"/>
    <property type="match status" value="1"/>
</dbReference>
<dbReference type="InterPro" id="IPR036388">
    <property type="entry name" value="WH-like_DNA-bd_sf"/>
</dbReference>
<evidence type="ECO:0000259" key="4">
    <source>
        <dbReference type="PROSITE" id="PS50949"/>
    </source>
</evidence>
<dbReference type="RefSeq" id="WP_263953940.1">
    <property type="nucleotide sequence ID" value="NZ_JAOYFC010000002.1"/>
</dbReference>
<organism evidence="5 6">
    <name type="scientific">Halocynthiibacter halioticoli</name>
    <dbReference type="NCBI Taxonomy" id="2986804"/>
    <lineage>
        <taxon>Bacteria</taxon>
        <taxon>Pseudomonadati</taxon>
        <taxon>Pseudomonadota</taxon>
        <taxon>Alphaproteobacteria</taxon>
        <taxon>Rhodobacterales</taxon>
        <taxon>Paracoccaceae</taxon>
        <taxon>Halocynthiibacter</taxon>
    </lineage>
</organism>
<dbReference type="Gene3D" id="1.20.120.530">
    <property type="entry name" value="GntR ligand-binding domain-like"/>
    <property type="match status" value="1"/>
</dbReference>
<comment type="caution">
    <text evidence="5">The sequence shown here is derived from an EMBL/GenBank/DDBJ whole genome shotgun (WGS) entry which is preliminary data.</text>
</comment>
<dbReference type="Pfam" id="PF07729">
    <property type="entry name" value="FCD"/>
    <property type="match status" value="1"/>
</dbReference>
<keyword evidence="1" id="KW-0805">Transcription regulation</keyword>
<evidence type="ECO:0000256" key="3">
    <source>
        <dbReference type="ARBA" id="ARBA00023163"/>
    </source>
</evidence>
<accession>A0AAE3IZC1</accession>
<dbReference type="Proteomes" id="UP001208041">
    <property type="component" value="Unassembled WGS sequence"/>
</dbReference>
<dbReference type="Pfam" id="PF00392">
    <property type="entry name" value="GntR"/>
    <property type="match status" value="1"/>
</dbReference>
<dbReference type="SUPFAM" id="SSF46785">
    <property type="entry name" value="Winged helix' DNA-binding domain"/>
    <property type="match status" value="1"/>
</dbReference>
<dbReference type="SMART" id="SM00895">
    <property type="entry name" value="FCD"/>
    <property type="match status" value="1"/>
</dbReference>
<name>A0AAE3IZC1_9RHOB</name>